<dbReference type="EMBL" id="GFDF01008069">
    <property type="protein sequence ID" value="JAV06015.1"/>
    <property type="molecule type" value="Transcribed_RNA"/>
</dbReference>
<evidence type="ECO:0000313" key="3">
    <source>
        <dbReference type="EMBL" id="JAV06015.1"/>
    </source>
</evidence>
<feature type="compositionally biased region" description="Polar residues" evidence="2">
    <location>
        <begin position="125"/>
        <end position="140"/>
    </location>
</feature>
<feature type="compositionally biased region" description="Polar residues" evidence="2">
    <location>
        <begin position="149"/>
        <end position="160"/>
    </location>
</feature>
<feature type="compositionally biased region" description="Basic and acidic residues" evidence="2">
    <location>
        <begin position="262"/>
        <end position="271"/>
    </location>
</feature>
<accession>A0A1L8DI10</accession>
<feature type="region of interest" description="Disordered" evidence="2">
    <location>
        <begin position="547"/>
        <end position="569"/>
    </location>
</feature>
<feature type="region of interest" description="Disordered" evidence="2">
    <location>
        <begin position="125"/>
        <end position="243"/>
    </location>
</feature>
<feature type="compositionally biased region" description="Basic and acidic residues" evidence="2">
    <location>
        <begin position="229"/>
        <end position="238"/>
    </location>
</feature>
<organism evidence="3">
    <name type="scientific">Nyssomyia neivai</name>
    <dbReference type="NCBI Taxonomy" id="330878"/>
    <lineage>
        <taxon>Eukaryota</taxon>
        <taxon>Metazoa</taxon>
        <taxon>Ecdysozoa</taxon>
        <taxon>Arthropoda</taxon>
        <taxon>Hexapoda</taxon>
        <taxon>Insecta</taxon>
        <taxon>Pterygota</taxon>
        <taxon>Neoptera</taxon>
        <taxon>Endopterygota</taxon>
        <taxon>Diptera</taxon>
        <taxon>Nematocera</taxon>
        <taxon>Psychodoidea</taxon>
        <taxon>Psychodidae</taxon>
        <taxon>Nyssomyia</taxon>
    </lineage>
</organism>
<feature type="compositionally biased region" description="Low complexity" evidence="2">
    <location>
        <begin position="161"/>
        <end position="185"/>
    </location>
</feature>
<evidence type="ECO:0000256" key="2">
    <source>
        <dbReference type="SAM" id="MobiDB-lite"/>
    </source>
</evidence>
<reference evidence="3" key="1">
    <citation type="submission" date="2016-12" db="EMBL/GenBank/DDBJ databases">
        <title>An insight into the sialome and mialome of the sand fly, Nyssomyia neivai.</title>
        <authorList>
            <person name="Sebastian V."/>
            <person name="Goulart T.M."/>
            <person name="Oliveira W."/>
            <person name="Calvo E."/>
            <person name="Oliveira L.F."/>
            <person name="Pinto M.C."/>
            <person name="Rosselino A.M."/>
            <person name="Ribeiro J.M."/>
        </authorList>
    </citation>
    <scope>NUCLEOTIDE SEQUENCE</scope>
</reference>
<name>A0A1L8DI10_9DIPT</name>
<feature type="region of interest" description="Disordered" evidence="2">
    <location>
        <begin position="259"/>
        <end position="291"/>
    </location>
</feature>
<protein>
    <submittedName>
        <fullName evidence="3">Putative mediator of rna polymerase ii transcription subunit 26</fullName>
    </submittedName>
</protein>
<dbReference type="AlphaFoldDB" id="A0A1L8DI10"/>
<sequence>MNGKKFGGRTSSQISIYDYPEHLNPFYEDENHKRLRFWKIGKKSDKVKRSNSFSLDGIRELWNLKSFRLKKKSSTLGINKTSESPPPLRRTLMVDQHETDRQYHTLDPSSRHTVSVGLNSNFERSSRYRSSLQDMSTMSPFNRGDRYRNTMQNGQEYSNRGGSSLLSGSYSGHMVHSSSQQSISSTNPFEDGENQATTSGSSTGGVKKPVRKKRRAPPPPTPKPTQEISTREPEKVEESIEPEQAVAISNLTAEIESFVKQSDADESKECTEISIPVPAPRREKKESSKFQVTKSEAESEIVLRITESLDDLTSDNKLNAEEVEKLPNKEILDEEKKLLNKEIPDEEKKSPDKEIPEVVFTVKDSKESELQITEDVVMENAPKAPAENGQMLNKSDPYKNVVVEMEKYEIRFAPLKANDEGEHHRRNPIERQRSVQEIIESINKNQSLLRINYEDDSRVQSIMKDIETQKFETERRKSSDSLRRNIAELEVKEREMRELIKELEEQETYEIPLPVREFNNNSSRYVQLREKDVVDQNENQTKVSSIEWNPLPKPRRSRNLSEEVDVTLT</sequence>
<proteinExistence type="predicted"/>
<keyword evidence="1" id="KW-0175">Coiled coil</keyword>
<feature type="coiled-coil region" evidence="1">
    <location>
        <begin position="479"/>
        <end position="509"/>
    </location>
</feature>
<evidence type="ECO:0000256" key="1">
    <source>
        <dbReference type="SAM" id="Coils"/>
    </source>
</evidence>